<dbReference type="Gene3D" id="3.40.190.10">
    <property type="entry name" value="Periplasmic binding protein-like II"/>
    <property type="match status" value="2"/>
</dbReference>
<dbReference type="PANTHER" id="PTHR31528:SF3">
    <property type="entry name" value="THIAMINE BIOSYNTHESIS PROTEIN HI_0357-RELATED"/>
    <property type="match status" value="1"/>
</dbReference>
<protein>
    <submittedName>
        <fullName evidence="3">Hydroxymethylpyrimidine transport system substrate-binding protein</fullName>
    </submittedName>
</protein>
<accession>A0ABT9VYC8</accession>
<feature type="domain" description="SsuA/THI5-like" evidence="2">
    <location>
        <begin position="41"/>
        <end position="256"/>
    </location>
</feature>
<organism evidence="3 4">
    <name type="scientific">Caldalkalibacillus horti</name>
    <dbReference type="NCBI Taxonomy" id="77523"/>
    <lineage>
        <taxon>Bacteria</taxon>
        <taxon>Bacillati</taxon>
        <taxon>Bacillota</taxon>
        <taxon>Bacilli</taxon>
        <taxon>Bacillales</taxon>
        <taxon>Bacillaceae</taxon>
        <taxon>Caldalkalibacillus</taxon>
    </lineage>
</organism>
<evidence type="ECO:0000259" key="2">
    <source>
        <dbReference type="Pfam" id="PF09084"/>
    </source>
</evidence>
<name>A0ABT9VYC8_9BACI</name>
<dbReference type="Proteomes" id="UP001235840">
    <property type="component" value="Unassembled WGS sequence"/>
</dbReference>
<sequence>MKKSLKLGLLLLMSLVLAACSQTGSSSDNHEVSIMLDWYPNAVHSYLYVAEEKGYFEEEGVNVSIQFPTNPTDPLNLVAADRITLGLYYQPDVIMARANENVPVKAIASIVRSPLNHIVLLEDSPIQSPKDLEGLKLGYPGIPLNEALMHTMISHDGGDPDAVDMIDVGFELGSSMVTNNVDAVIGAYINHEVPVLRHEGYETRYFNPTDFGVPAYNEIVLVTSENTWEEEREGIEAFWRAARKGFEFMQQNPDEALSILLSNQDQTNFPLIEEVEKESMSILLPKMTGEGEAFGSQQISSWEEVRDWMYEAGLITTSPEAEEFFININ</sequence>
<evidence type="ECO:0000313" key="4">
    <source>
        <dbReference type="Proteomes" id="UP001235840"/>
    </source>
</evidence>
<dbReference type="InterPro" id="IPR027939">
    <property type="entry name" value="NMT1/THI5"/>
</dbReference>
<dbReference type="SUPFAM" id="SSF53850">
    <property type="entry name" value="Periplasmic binding protein-like II"/>
    <property type="match status" value="1"/>
</dbReference>
<feature type="signal peptide" evidence="1">
    <location>
        <begin position="1"/>
        <end position="18"/>
    </location>
</feature>
<proteinExistence type="predicted"/>
<dbReference type="Pfam" id="PF09084">
    <property type="entry name" value="NMT1"/>
    <property type="match status" value="1"/>
</dbReference>
<keyword evidence="4" id="KW-1185">Reference proteome</keyword>
<gene>
    <name evidence="3" type="ORF">J2S11_001904</name>
</gene>
<dbReference type="RefSeq" id="WP_307393849.1">
    <property type="nucleotide sequence ID" value="NZ_BAAADK010000032.1"/>
</dbReference>
<dbReference type="PANTHER" id="PTHR31528">
    <property type="entry name" value="4-AMINO-5-HYDROXYMETHYL-2-METHYLPYRIMIDINE PHOSPHATE SYNTHASE THI11-RELATED"/>
    <property type="match status" value="1"/>
</dbReference>
<comment type="caution">
    <text evidence="3">The sequence shown here is derived from an EMBL/GenBank/DDBJ whole genome shotgun (WGS) entry which is preliminary data.</text>
</comment>
<dbReference type="InterPro" id="IPR015168">
    <property type="entry name" value="SsuA/THI5"/>
</dbReference>
<reference evidence="3 4" key="1">
    <citation type="submission" date="2023-07" db="EMBL/GenBank/DDBJ databases">
        <title>Genomic Encyclopedia of Type Strains, Phase IV (KMG-IV): sequencing the most valuable type-strain genomes for metagenomic binning, comparative biology and taxonomic classification.</title>
        <authorList>
            <person name="Goeker M."/>
        </authorList>
    </citation>
    <scope>NUCLEOTIDE SEQUENCE [LARGE SCALE GENOMIC DNA]</scope>
    <source>
        <strain evidence="3 4">DSM 12751</strain>
    </source>
</reference>
<evidence type="ECO:0000313" key="3">
    <source>
        <dbReference type="EMBL" id="MDQ0166003.1"/>
    </source>
</evidence>
<dbReference type="PROSITE" id="PS51257">
    <property type="entry name" value="PROKAR_LIPOPROTEIN"/>
    <property type="match status" value="1"/>
</dbReference>
<feature type="chain" id="PRO_5047493276" evidence="1">
    <location>
        <begin position="19"/>
        <end position="329"/>
    </location>
</feature>
<evidence type="ECO:0000256" key="1">
    <source>
        <dbReference type="SAM" id="SignalP"/>
    </source>
</evidence>
<keyword evidence="1" id="KW-0732">Signal</keyword>
<dbReference type="EMBL" id="JAUSTY010000006">
    <property type="protein sequence ID" value="MDQ0166003.1"/>
    <property type="molecule type" value="Genomic_DNA"/>
</dbReference>